<feature type="region of interest" description="Disordered" evidence="1">
    <location>
        <begin position="1"/>
        <end position="26"/>
    </location>
</feature>
<dbReference type="Gene3D" id="3.90.820.10">
    <property type="entry name" value="Structural Genomics, Unknown Function 30-nov-00 1gh9 Mol_id"/>
    <property type="match status" value="1"/>
</dbReference>
<dbReference type="InterPro" id="IPR005153">
    <property type="entry name" value="MbtH-like_dom"/>
</dbReference>
<evidence type="ECO:0000256" key="1">
    <source>
        <dbReference type="SAM" id="MobiDB-lite"/>
    </source>
</evidence>
<evidence type="ECO:0000259" key="2">
    <source>
        <dbReference type="SMART" id="SM00923"/>
    </source>
</evidence>
<evidence type="ECO:0000313" key="3">
    <source>
        <dbReference type="EMBL" id="TDD86549.1"/>
    </source>
</evidence>
<protein>
    <submittedName>
        <fullName evidence="3">MbtH family protein</fullName>
    </submittedName>
</protein>
<dbReference type="RefSeq" id="WP_132196030.1">
    <property type="nucleotide sequence ID" value="NZ_SMKY01000029.1"/>
</dbReference>
<keyword evidence="4" id="KW-1185">Reference proteome</keyword>
<dbReference type="SMART" id="SM00923">
    <property type="entry name" value="MbtH"/>
    <property type="match status" value="1"/>
</dbReference>
<dbReference type="PANTHER" id="PTHR38444">
    <property type="entry name" value="ENTEROBACTIN BIOSYNTHESIS PROTEIN YBDZ"/>
    <property type="match status" value="1"/>
</dbReference>
<dbReference type="Proteomes" id="UP000295578">
    <property type="component" value="Unassembled WGS sequence"/>
</dbReference>
<accession>A0A4R5BLC7</accession>
<reference evidence="3 4" key="1">
    <citation type="submission" date="2019-03" db="EMBL/GenBank/DDBJ databases">
        <title>Draft genome sequences of novel Actinobacteria.</title>
        <authorList>
            <person name="Sahin N."/>
            <person name="Ay H."/>
            <person name="Saygin H."/>
        </authorList>
    </citation>
    <scope>NUCLEOTIDE SEQUENCE [LARGE SCALE GENOMIC DNA]</scope>
    <source>
        <strain evidence="3 4">DSM 45941</strain>
    </source>
</reference>
<dbReference type="AlphaFoldDB" id="A0A4R5BLC7"/>
<dbReference type="InterPro" id="IPR037407">
    <property type="entry name" value="MLP_fam"/>
</dbReference>
<comment type="caution">
    <text evidence="3">The sequence shown here is derived from an EMBL/GenBank/DDBJ whole genome shotgun (WGS) entry which is preliminary data.</text>
</comment>
<evidence type="ECO:0000313" key="4">
    <source>
        <dbReference type="Proteomes" id="UP000295578"/>
    </source>
</evidence>
<dbReference type="PANTHER" id="PTHR38444:SF1">
    <property type="entry name" value="ENTEROBACTIN BIOSYNTHESIS PROTEIN YBDZ"/>
    <property type="match status" value="1"/>
</dbReference>
<dbReference type="Pfam" id="PF03621">
    <property type="entry name" value="MbtH"/>
    <property type="match status" value="1"/>
</dbReference>
<feature type="domain" description="MbtH-like" evidence="2">
    <location>
        <begin position="24"/>
        <end position="74"/>
    </location>
</feature>
<proteinExistence type="predicted"/>
<sequence>MRAHPPNGTVGSRIRAGKGPPPVNPFDDENLSFRVLTNSGGQFSLWPGTLDVPAGWNVRHGPAARAECLESIAANWTDMRPRAAAGPAAP</sequence>
<dbReference type="EMBL" id="SMKY01000029">
    <property type="protein sequence ID" value="TDD86549.1"/>
    <property type="molecule type" value="Genomic_DNA"/>
</dbReference>
<dbReference type="GO" id="GO:0005829">
    <property type="term" value="C:cytosol"/>
    <property type="evidence" value="ECO:0007669"/>
    <property type="project" value="TreeGrafter"/>
</dbReference>
<dbReference type="GO" id="GO:0019290">
    <property type="term" value="P:siderophore biosynthetic process"/>
    <property type="evidence" value="ECO:0007669"/>
    <property type="project" value="TreeGrafter"/>
</dbReference>
<dbReference type="OrthoDB" id="7584480at2"/>
<dbReference type="InterPro" id="IPR038020">
    <property type="entry name" value="MbtH-like_sf"/>
</dbReference>
<name>A0A4R5BLC7_9ACTN</name>
<dbReference type="SUPFAM" id="SSF160582">
    <property type="entry name" value="MbtH-like"/>
    <property type="match status" value="1"/>
</dbReference>
<organism evidence="3 4">
    <name type="scientific">Actinomadura darangshiensis</name>
    <dbReference type="NCBI Taxonomy" id="705336"/>
    <lineage>
        <taxon>Bacteria</taxon>
        <taxon>Bacillati</taxon>
        <taxon>Actinomycetota</taxon>
        <taxon>Actinomycetes</taxon>
        <taxon>Streptosporangiales</taxon>
        <taxon>Thermomonosporaceae</taxon>
        <taxon>Actinomadura</taxon>
    </lineage>
</organism>
<gene>
    <name evidence="3" type="ORF">E1293_09445</name>
</gene>